<evidence type="ECO:0000256" key="3">
    <source>
        <dbReference type="ARBA" id="ARBA00004664"/>
    </source>
</evidence>
<name>A0ABY7AN63_9ALTE</name>
<evidence type="ECO:0000256" key="6">
    <source>
        <dbReference type="ARBA" id="ARBA00009847"/>
    </source>
</evidence>
<dbReference type="HAMAP" id="MF_00135">
    <property type="entry name" value="PRAI"/>
    <property type="match status" value="1"/>
</dbReference>
<gene>
    <name evidence="19" type="primary">trpCF</name>
    <name evidence="15" type="synonym">trpC</name>
    <name evidence="16" type="synonym">trpF</name>
    <name evidence="19" type="ORF">OLW01_04140</name>
</gene>
<dbReference type="InterPro" id="IPR011060">
    <property type="entry name" value="RibuloseP-bd_barrel"/>
</dbReference>
<dbReference type="PANTHER" id="PTHR22854">
    <property type="entry name" value="TRYPTOPHAN BIOSYNTHESIS PROTEIN"/>
    <property type="match status" value="1"/>
</dbReference>
<dbReference type="NCBIfam" id="NF006945">
    <property type="entry name" value="PRK09427.1"/>
    <property type="match status" value="1"/>
</dbReference>
<dbReference type="CDD" id="cd00331">
    <property type="entry name" value="IGPS"/>
    <property type="match status" value="1"/>
</dbReference>
<evidence type="ECO:0000256" key="8">
    <source>
        <dbReference type="ARBA" id="ARBA00022793"/>
    </source>
</evidence>
<dbReference type="Pfam" id="PF00218">
    <property type="entry name" value="IGPS"/>
    <property type="match status" value="1"/>
</dbReference>
<evidence type="ECO:0000256" key="16">
    <source>
        <dbReference type="HAMAP-Rule" id="MF_00135"/>
    </source>
</evidence>
<keyword evidence="8 15" id="KW-0210">Decarboxylase</keyword>
<evidence type="ECO:0000256" key="2">
    <source>
        <dbReference type="ARBA" id="ARBA00001633"/>
    </source>
</evidence>
<evidence type="ECO:0000256" key="13">
    <source>
        <dbReference type="ARBA" id="ARBA00023268"/>
    </source>
</evidence>
<dbReference type="EC" id="4.1.1.48" evidence="15"/>
<evidence type="ECO:0000313" key="19">
    <source>
        <dbReference type="EMBL" id="WAJ71000.1"/>
    </source>
</evidence>
<dbReference type="InterPro" id="IPR013798">
    <property type="entry name" value="Indole-3-glycerol_P_synth_dom"/>
</dbReference>
<dbReference type="PANTHER" id="PTHR22854:SF2">
    <property type="entry name" value="INDOLE-3-GLYCEROL-PHOSPHATE SYNTHASE"/>
    <property type="match status" value="1"/>
</dbReference>
<evidence type="ECO:0000256" key="1">
    <source>
        <dbReference type="ARBA" id="ARBA00001164"/>
    </source>
</evidence>
<dbReference type="InterPro" id="IPR045186">
    <property type="entry name" value="Indole-3-glycerol_P_synth"/>
</dbReference>
<evidence type="ECO:0000256" key="7">
    <source>
        <dbReference type="ARBA" id="ARBA00022605"/>
    </source>
</evidence>
<evidence type="ECO:0000256" key="10">
    <source>
        <dbReference type="ARBA" id="ARBA00023141"/>
    </source>
</evidence>
<sequence>MANVLEKICADKRVEVAQQKIDFPLAGFKDKLTVSDRSLYDAINKANVGFILECKKASPSKGLIRAEFNLDEIIDAYLPYASGISVLTDKKYFQGDHQYLEYVRGKVHQPCICKDFFVDPYQVYLARYYNADAILLMLSVLNDDEYKTLATLANEYQLDILTEVSNQSELERAIALDAKIIGINNRNLRDLSTNLQTTRDLAPQIPKDRLVISESGIYTHDHVSELREYANGFLVGSSLMAQNNLPLAVQKLVMGENKVCGLTRAQDAQAAKAAGAVYGGLIFAEKSPRCIDIAQAKQIQKGADLAYVGVFVNAPVLTIADTAKALNLDIVQLHGNEDQAYINKLKPKLAEHVKIWKAHNPSKAALPNLVDIDRWLLDSSTQSAAGGTGQTFDWQSIKQQQLKIPFMLAGGISPDNALEAAQQGAIGLDLNSGVESQPGIKSAEKLNAAFSALK</sequence>
<organism evidence="19 20">
    <name type="scientific">Catenovulum adriaticum</name>
    <dbReference type="NCBI Taxonomy" id="2984846"/>
    <lineage>
        <taxon>Bacteria</taxon>
        <taxon>Pseudomonadati</taxon>
        <taxon>Pseudomonadota</taxon>
        <taxon>Gammaproteobacteria</taxon>
        <taxon>Alteromonadales</taxon>
        <taxon>Alteromonadaceae</taxon>
        <taxon>Catenovulum</taxon>
    </lineage>
</organism>
<evidence type="ECO:0000256" key="12">
    <source>
        <dbReference type="ARBA" id="ARBA00023239"/>
    </source>
</evidence>
<feature type="domain" description="N-(5'phosphoribosyl) anthranilate isomerase (PRAI)" evidence="18">
    <location>
        <begin position="257"/>
        <end position="450"/>
    </location>
</feature>
<dbReference type="InterPro" id="IPR013785">
    <property type="entry name" value="Aldolase_TIM"/>
</dbReference>
<dbReference type="PROSITE" id="PS00614">
    <property type="entry name" value="IGPS"/>
    <property type="match status" value="1"/>
</dbReference>
<comment type="pathway">
    <text evidence="4 15">Amino-acid biosynthesis; L-tryptophan biosynthesis; L-tryptophan from chorismate: step 4/5.</text>
</comment>
<keyword evidence="20" id="KW-1185">Reference proteome</keyword>
<comment type="similarity">
    <text evidence="6">In the C-terminal section; belongs to the TrpF family.</text>
</comment>
<keyword evidence="13" id="KW-0511">Multifunctional enzyme</keyword>
<comment type="function">
    <text evidence="14">Bifunctional enzyme that catalyzes two sequential steps of tryptophan biosynthetic pathway. The first reaction is catalyzed by the isomerase, coded by the TrpF domain; the second reaction is catalyzed by the synthase, coded by the TrpC domain.</text>
</comment>
<dbReference type="CDD" id="cd00405">
    <property type="entry name" value="PRAI"/>
    <property type="match status" value="1"/>
</dbReference>
<keyword evidence="7 15" id="KW-0028">Amino-acid biosynthesis</keyword>
<dbReference type="Pfam" id="PF00697">
    <property type="entry name" value="PRAI"/>
    <property type="match status" value="1"/>
</dbReference>
<evidence type="ECO:0000256" key="14">
    <source>
        <dbReference type="ARBA" id="ARBA00025592"/>
    </source>
</evidence>
<evidence type="ECO:0000259" key="17">
    <source>
        <dbReference type="Pfam" id="PF00218"/>
    </source>
</evidence>
<dbReference type="HAMAP" id="MF_00134_B">
    <property type="entry name" value="IGPS_B"/>
    <property type="match status" value="1"/>
</dbReference>
<evidence type="ECO:0000256" key="15">
    <source>
        <dbReference type="HAMAP-Rule" id="MF_00134"/>
    </source>
</evidence>
<comment type="pathway">
    <text evidence="3 16">Amino-acid biosynthesis; L-tryptophan biosynthesis; L-tryptophan from chorismate: step 3/5.</text>
</comment>
<evidence type="ECO:0000256" key="4">
    <source>
        <dbReference type="ARBA" id="ARBA00004696"/>
    </source>
</evidence>
<proteinExistence type="inferred from homology"/>
<keyword evidence="12 15" id="KW-0456">Lyase</keyword>
<comment type="catalytic activity">
    <reaction evidence="1 16">
        <text>N-(5-phospho-beta-D-ribosyl)anthranilate = 1-(2-carboxyphenylamino)-1-deoxy-D-ribulose 5-phosphate</text>
        <dbReference type="Rhea" id="RHEA:21540"/>
        <dbReference type="ChEBI" id="CHEBI:18277"/>
        <dbReference type="ChEBI" id="CHEBI:58613"/>
        <dbReference type="EC" id="5.3.1.24"/>
    </reaction>
</comment>
<evidence type="ECO:0000256" key="11">
    <source>
        <dbReference type="ARBA" id="ARBA00023235"/>
    </source>
</evidence>
<dbReference type="Proteomes" id="UP001163726">
    <property type="component" value="Chromosome"/>
</dbReference>
<evidence type="ECO:0000259" key="18">
    <source>
        <dbReference type="Pfam" id="PF00697"/>
    </source>
</evidence>
<comment type="catalytic activity">
    <reaction evidence="2 15">
        <text>1-(2-carboxyphenylamino)-1-deoxy-D-ribulose 5-phosphate + H(+) = (1S,2R)-1-C-(indol-3-yl)glycerol 3-phosphate + CO2 + H2O</text>
        <dbReference type="Rhea" id="RHEA:23476"/>
        <dbReference type="ChEBI" id="CHEBI:15377"/>
        <dbReference type="ChEBI" id="CHEBI:15378"/>
        <dbReference type="ChEBI" id="CHEBI:16526"/>
        <dbReference type="ChEBI" id="CHEBI:58613"/>
        <dbReference type="ChEBI" id="CHEBI:58866"/>
        <dbReference type="EC" id="4.1.1.48"/>
    </reaction>
</comment>
<dbReference type="GO" id="GO:0004425">
    <property type="term" value="F:indole-3-glycerol-phosphate synthase activity"/>
    <property type="evidence" value="ECO:0007669"/>
    <property type="project" value="UniProtKB-EC"/>
</dbReference>
<dbReference type="InterPro" id="IPR001240">
    <property type="entry name" value="PRAI_dom"/>
</dbReference>
<comment type="similarity">
    <text evidence="15">Belongs to the TrpC family.</text>
</comment>
<evidence type="ECO:0000313" key="20">
    <source>
        <dbReference type="Proteomes" id="UP001163726"/>
    </source>
</evidence>
<comment type="similarity">
    <text evidence="5">In the N-terminal section; belongs to the TrpC family.</text>
</comment>
<accession>A0ABY7AN63</accession>
<evidence type="ECO:0000256" key="5">
    <source>
        <dbReference type="ARBA" id="ARBA00007902"/>
    </source>
</evidence>
<protein>
    <recommendedName>
        <fullName evidence="15 16">Multifunctional fusion protein</fullName>
    </recommendedName>
    <domain>
        <recommendedName>
            <fullName evidence="15">Indole-3-glycerol phosphate synthase</fullName>
            <shortName evidence="15">IGPS</shortName>
            <ecNumber evidence="15">4.1.1.48</ecNumber>
        </recommendedName>
    </domain>
    <domain>
        <recommendedName>
            <fullName evidence="16">N-(5'-phosphoribosyl)anthranilate isomerase</fullName>
            <shortName evidence="16">PRAI</shortName>
            <ecNumber evidence="16">5.3.1.24</ecNumber>
        </recommendedName>
    </domain>
</protein>
<dbReference type="Gene3D" id="3.20.20.70">
    <property type="entry name" value="Aldolase class I"/>
    <property type="match status" value="2"/>
</dbReference>
<dbReference type="EC" id="5.3.1.24" evidence="16"/>
<dbReference type="RefSeq" id="WP_268075465.1">
    <property type="nucleotide sequence ID" value="NZ_CP109965.1"/>
</dbReference>
<dbReference type="InterPro" id="IPR001468">
    <property type="entry name" value="Indole-3-GlycerolPSynthase_CS"/>
</dbReference>
<reference evidence="19" key="1">
    <citation type="submission" date="2022-10" db="EMBL/GenBank/DDBJ databases">
        <title>Catenovulum adriacola sp. nov. isolated in the Harbour of Susak.</title>
        <authorList>
            <person name="Schoch T."/>
            <person name="Reich S.J."/>
            <person name="Stoeferle S."/>
            <person name="Flaiz M."/>
            <person name="Kazda M."/>
            <person name="Riedel C.U."/>
            <person name="Duerre P."/>
        </authorList>
    </citation>
    <scope>NUCLEOTIDE SEQUENCE</scope>
    <source>
        <strain evidence="19">TS8</strain>
    </source>
</reference>
<dbReference type="SUPFAM" id="SSF51366">
    <property type="entry name" value="Ribulose-phoshate binding barrel"/>
    <property type="match status" value="2"/>
</dbReference>
<dbReference type="EMBL" id="CP109965">
    <property type="protein sequence ID" value="WAJ71000.1"/>
    <property type="molecule type" value="Genomic_DNA"/>
</dbReference>
<keyword evidence="9 15" id="KW-0822">Tryptophan biosynthesis</keyword>
<keyword evidence="10 15" id="KW-0057">Aromatic amino acid biosynthesis</keyword>
<feature type="domain" description="Indole-3-glycerol phosphate synthase" evidence="17">
    <location>
        <begin position="5"/>
        <end position="252"/>
    </location>
</feature>
<evidence type="ECO:0000256" key="9">
    <source>
        <dbReference type="ARBA" id="ARBA00022822"/>
    </source>
</evidence>
<dbReference type="GO" id="GO:0004640">
    <property type="term" value="F:phosphoribosylanthranilate isomerase activity"/>
    <property type="evidence" value="ECO:0007669"/>
    <property type="project" value="UniProtKB-EC"/>
</dbReference>
<comment type="similarity">
    <text evidence="16">Belongs to the TrpF family.</text>
</comment>
<keyword evidence="11 16" id="KW-0413">Isomerase</keyword>